<keyword evidence="2" id="KW-0472">Membrane</keyword>
<evidence type="ECO:0000256" key="1">
    <source>
        <dbReference type="SAM" id="MobiDB-lite"/>
    </source>
</evidence>
<feature type="transmembrane region" description="Helical" evidence="2">
    <location>
        <begin position="78"/>
        <end position="100"/>
    </location>
</feature>
<dbReference type="AlphaFoldDB" id="A0ABC8SEX4"/>
<gene>
    <name evidence="3" type="ORF">ILEXP_LOCUS24129</name>
    <name evidence="4" type="ORF">ILEXP_LOCUS52919</name>
</gene>
<feature type="transmembrane region" description="Helical" evidence="2">
    <location>
        <begin position="171"/>
        <end position="193"/>
    </location>
</feature>
<feature type="region of interest" description="Disordered" evidence="1">
    <location>
        <begin position="1"/>
        <end position="25"/>
    </location>
</feature>
<evidence type="ECO:0000313" key="4">
    <source>
        <dbReference type="EMBL" id="CAK9182700.1"/>
    </source>
</evidence>
<dbReference type="PANTHER" id="PTHR33430:SF6">
    <property type="entry name" value="MATERNAL EFFECT EMBRYO ARREST PROTEIN"/>
    <property type="match status" value="1"/>
</dbReference>
<keyword evidence="2" id="KW-1133">Transmembrane helix</keyword>
<evidence type="ECO:0008006" key="6">
    <source>
        <dbReference type="Google" id="ProtNLM"/>
    </source>
</evidence>
<reference evidence="3 5" key="1">
    <citation type="submission" date="2024-02" db="EMBL/GenBank/DDBJ databases">
        <authorList>
            <person name="Vignale AGUSTIN F."/>
            <person name="Sosa J E."/>
            <person name="Modenutti C."/>
        </authorList>
    </citation>
    <scope>NUCLEOTIDE SEQUENCE [LARGE SCALE GENOMIC DNA]</scope>
</reference>
<protein>
    <recommendedName>
        <fullName evidence="6">Maternal effect embryo arrest protein</fullName>
    </recommendedName>
</protein>
<evidence type="ECO:0000313" key="5">
    <source>
        <dbReference type="Proteomes" id="UP001642360"/>
    </source>
</evidence>
<name>A0ABC8SEX4_9AQUA</name>
<proteinExistence type="predicted"/>
<accession>A0ABC8SEX4</accession>
<feature type="transmembrane region" description="Helical" evidence="2">
    <location>
        <begin position="35"/>
        <end position="58"/>
    </location>
</feature>
<comment type="caution">
    <text evidence="3">The sequence shown here is derived from an EMBL/GenBank/DDBJ whole genome shotgun (WGS) entry which is preliminary data.</text>
</comment>
<keyword evidence="2" id="KW-0812">Transmembrane</keyword>
<dbReference type="EMBL" id="CAUOFW020008408">
    <property type="protein sequence ID" value="CAK9182700.1"/>
    <property type="molecule type" value="Genomic_DNA"/>
</dbReference>
<feature type="transmembrane region" description="Helical" evidence="2">
    <location>
        <begin position="130"/>
        <end position="151"/>
    </location>
</feature>
<dbReference type="PANTHER" id="PTHR33430">
    <property type="entry name" value="MATERNAL EFFECT EMBRYO ARREST PROTEIN"/>
    <property type="match status" value="1"/>
</dbReference>
<evidence type="ECO:0000313" key="3">
    <source>
        <dbReference type="EMBL" id="CAK9155722.1"/>
    </source>
</evidence>
<keyword evidence="5" id="KW-1185">Reference proteome</keyword>
<feature type="compositionally biased region" description="Low complexity" evidence="1">
    <location>
        <begin position="15"/>
        <end position="25"/>
    </location>
</feature>
<organism evidence="3 5">
    <name type="scientific">Ilex paraguariensis</name>
    <name type="common">yerba mate</name>
    <dbReference type="NCBI Taxonomy" id="185542"/>
    <lineage>
        <taxon>Eukaryota</taxon>
        <taxon>Viridiplantae</taxon>
        <taxon>Streptophyta</taxon>
        <taxon>Embryophyta</taxon>
        <taxon>Tracheophyta</taxon>
        <taxon>Spermatophyta</taxon>
        <taxon>Magnoliopsida</taxon>
        <taxon>eudicotyledons</taxon>
        <taxon>Gunneridae</taxon>
        <taxon>Pentapetalae</taxon>
        <taxon>asterids</taxon>
        <taxon>campanulids</taxon>
        <taxon>Aquifoliales</taxon>
        <taxon>Aquifoliaceae</taxon>
        <taxon>Ilex</taxon>
    </lineage>
</organism>
<dbReference type="Proteomes" id="UP001642360">
    <property type="component" value="Unassembled WGS sequence"/>
</dbReference>
<evidence type="ECO:0000256" key="2">
    <source>
        <dbReference type="SAM" id="Phobius"/>
    </source>
</evidence>
<feature type="compositionally biased region" description="Polar residues" evidence="1">
    <location>
        <begin position="1"/>
        <end position="14"/>
    </location>
</feature>
<dbReference type="EMBL" id="CAUOFW020002728">
    <property type="protein sequence ID" value="CAK9155722.1"/>
    <property type="molecule type" value="Genomic_DNA"/>
</dbReference>
<sequence>MQRSKSYSNDYHQQPTPRTPSTPSSSWFSTTSVHVMALDGIVNVNALFTVAVFIGLSLTSDQSSTIKSKSSCSTDVEVARTLVVFEVSSFSFFLFSSLIARGLKLAINLLNSREVEEALKAKINVNILKFGMMGSAIGSVMGCLFLMLAMVNVVEMKLGLLSCGGKTAYSVATLIILVTIGLSGYISIALYAFMH</sequence>